<comment type="similarity">
    <text evidence="1">Belongs to the UPF0336 family.</text>
</comment>
<dbReference type="OrthoDB" id="5415111at2"/>
<keyword evidence="4" id="KW-1185">Reference proteome</keyword>
<dbReference type="SUPFAM" id="SSF54637">
    <property type="entry name" value="Thioesterase/thiol ester dehydrase-isomerase"/>
    <property type="match status" value="1"/>
</dbReference>
<reference evidence="3 4" key="1">
    <citation type="submission" date="2019-03" db="EMBL/GenBank/DDBJ databases">
        <title>Genomic Encyclopedia of Archaeal and Bacterial Type Strains, Phase II (KMG-II): from individual species to whole genera.</title>
        <authorList>
            <person name="Goeker M."/>
        </authorList>
    </citation>
    <scope>NUCLEOTIDE SEQUENCE [LARGE SCALE GENOMIC DNA]</scope>
    <source>
        <strain evidence="3 4">DSM 45499</strain>
    </source>
</reference>
<dbReference type="Pfam" id="PF13452">
    <property type="entry name" value="FAS1_DH_region"/>
    <property type="match status" value="1"/>
</dbReference>
<evidence type="ECO:0000256" key="1">
    <source>
        <dbReference type="HAMAP-Rule" id="MF_00799"/>
    </source>
</evidence>
<evidence type="ECO:0000259" key="2">
    <source>
        <dbReference type="Pfam" id="PF13452"/>
    </source>
</evidence>
<dbReference type="Proteomes" id="UP000294927">
    <property type="component" value="Unassembled WGS sequence"/>
</dbReference>
<dbReference type="PIRSF" id="PIRSF018072">
    <property type="entry name" value="UCP018072"/>
    <property type="match status" value="1"/>
</dbReference>
<gene>
    <name evidence="3" type="ORF">CLV71_112214</name>
</gene>
<dbReference type="AlphaFoldDB" id="A0A4R7V9C8"/>
<comment type="caution">
    <text evidence="3">The sequence shown here is derived from an EMBL/GenBank/DDBJ whole genome shotgun (WGS) entry which is preliminary data.</text>
</comment>
<sequence>MPLDPAYVGHVYPRSEVYEVGRAKIREFAESIGDDHPMYRDVAAAQAAGHPDVVAPPTFATILFGRYAMEDIVNDEKLGVDYERLVHGDMKFAYERPVYAGDRLTVTTHIAEIDTRMGNDFLTLRSEIDTEAGDRVVTALSQLVIRAEEA</sequence>
<dbReference type="InterPro" id="IPR016709">
    <property type="entry name" value="HadA-like"/>
</dbReference>
<dbReference type="RefSeq" id="WP_133906253.1">
    <property type="nucleotide sequence ID" value="NZ_SOCP01000012.1"/>
</dbReference>
<evidence type="ECO:0000313" key="3">
    <source>
        <dbReference type="EMBL" id="TDV45543.1"/>
    </source>
</evidence>
<organism evidence="3 4">
    <name type="scientific">Actinophytocola oryzae</name>
    <dbReference type="NCBI Taxonomy" id="502181"/>
    <lineage>
        <taxon>Bacteria</taxon>
        <taxon>Bacillati</taxon>
        <taxon>Actinomycetota</taxon>
        <taxon>Actinomycetes</taxon>
        <taxon>Pseudonocardiales</taxon>
        <taxon>Pseudonocardiaceae</taxon>
    </lineage>
</organism>
<feature type="domain" description="FAS1-like dehydratase" evidence="2">
    <location>
        <begin position="7"/>
        <end position="138"/>
    </location>
</feature>
<dbReference type="EMBL" id="SOCP01000012">
    <property type="protein sequence ID" value="TDV45543.1"/>
    <property type="molecule type" value="Genomic_DNA"/>
</dbReference>
<dbReference type="InterPro" id="IPR029069">
    <property type="entry name" value="HotDog_dom_sf"/>
</dbReference>
<dbReference type="Gene3D" id="3.10.129.10">
    <property type="entry name" value="Hotdog Thioesterase"/>
    <property type="match status" value="1"/>
</dbReference>
<dbReference type="CDD" id="cd03441">
    <property type="entry name" value="R_hydratase_like"/>
    <property type="match status" value="1"/>
</dbReference>
<name>A0A4R7V9C8_9PSEU</name>
<dbReference type="HAMAP" id="MF_00799">
    <property type="entry name" value="UPF0336"/>
    <property type="match status" value="1"/>
</dbReference>
<dbReference type="InterPro" id="IPR039569">
    <property type="entry name" value="FAS1-like_DH_region"/>
</dbReference>
<proteinExistence type="inferred from homology"/>
<evidence type="ECO:0000313" key="4">
    <source>
        <dbReference type="Proteomes" id="UP000294927"/>
    </source>
</evidence>
<accession>A0A4R7V9C8</accession>
<protein>
    <recommendedName>
        <fullName evidence="1">UPF0336 protein CLV71_112214</fullName>
    </recommendedName>
</protein>